<organism evidence="2 3">
    <name type="scientific">Caerostris extrusa</name>
    <name type="common">Bark spider</name>
    <name type="synonym">Caerostris bankana</name>
    <dbReference type="NCBI Taxonomy" id="172846"/>
    <lineage>
        <taxon>Eukaryota</taxon>
        <taxon>Metazoa</taxon>
        <taxon>Ecdysozoa</taxon>
        <taxon>Arthropoda</taxon>
        <taxon>Chelicerata</taxon>
        <taxon>Arachnida</taxon>
        <taxon>Araneae</taxon>
        <taxon>Araneomorphae</taxon>
        <taxon>Entelegynae</taxon>
        <taxon>Araneoidea</taxon>
        <taxon>Araneidae</taxon>
        <taxon>Caerostris</taxon>
    </lineage>
</organism>
<feature type="compositionally biased region" description="Polar residues" evidence="1">
    <location>
        <begin position="153"/>
        <end position="165"/>
    </location>
</feature>
<comment type="caution">
    <text evidence="2">The sequence shown here is derived from an EMBL/GenBank/DDBJ whole genome shotgun (WGS) entry which is preliminary data.</text>
</comment>
<proteinExistence type="predicted"/>
<sequence length="172" mass="19249">MEGAKFPITIFKVPTIGFTNHECIAIFCTHSNQALAKLRNEITFSIPKSKCLGMLSNTVTRFHQRLTKAITTRRLVASTSLHHFSNVDECSRTVTRFHQRLNYSNNNTSTSSYSPDCLRATAPVCVDTELARIYSPGLASPERSSIRSHESTPRTIQGRQQTISSLEGMDQK</sequence>
<accession>A0AAV4XH58</accession>
<keyword evidence="3" id="KW-1185">Reference proteome</keyword>
<evidence type="ECO:0000256" key="1">
    <source>
        <dbReference type="SAM" id="MobiDB-lite"/>
    </source>
</evidence>
<dbReference type="AlphaFoldDB" id="A0AAV4XH58"/>
<evidence type="ECO:0000313" key="3">
    <source>
        <dbReference type="Proteomes" id="UP001054945"/>
    </source>
</evidence>
<gene>
    <name evidence="2" type="ORF">CEXT_696121</name>
</gene>
<name>A0AAV4XH58_CAEEX</name>
<feature type="region of interest" description="Disordered" evidence="1">
    <location>
        <begin position="137"/>
        <end position="172"/>
    </location>
</feature>
<dbReference type="EMBL" id="BPLR01000383">
    <property type="protein sequence ID" value="GIY94360.1"/>
    <property type="molecule type" value="Genomic_DNA"/>
</dbReference>
<protein>
    <submittedName>
        <fullName evidence="2">Uncharacterized protein</fullName>
    </submittedName>
</protein>
<reference evidence="2 3" key="1">
    <citation type="submission" date="2021-06" db="EMBL/GenBank/DDBJ databases">
        <title>Caerostris extrusa draft genome.</title>
        <authorList>
            <person name="Kono N."/>
            <person name="Arakawa K."/>
        </authorList>
    </citation>
    <scope>NUCLEOTIDE SEQUENCE [LARGE SCALE GENOMIC DNA]</scope>
</reference>
<evidence type="ECO:0000313" key="2">
    <source>
        <dbReference type="EMBL" id="GIY94360.1"/>
    </source>
</evidence>
<dbReference type="Proteomes" id="UP001054945">
    <property type="component" value="Unassembled WGS sequence"/>
</dbReference>